<accession>A0A3P7TW19</accession>
<dbReference type="GO" id="GO:0004850">
    <property type="term" value="F:uridine phosphorylase activity"/>
    <property type="evidence" value="ECO:0007669"/>
    <property type="project" value="TreeGrafter"/>
</dbReference>
<evidence type="ECO:0000313" key="3">
    <source>
        <dbReference type="Proteomes" id="UP000050761"/>
    </source>
</evidence>
<reference evidence="2 3" key="1">
    <citation type="submission" date="2018-11" db="EMBL/GenBank/DDBJ databases">
        <authorList>
            <consortium name="Pathogen Informatics"/>
        </authorList>
    </citation>
    <scope>NUCLEOTIDE SEQUENCE [LARGE SCALE GENOMIC DNA]</scope>
</reference>
<dbReference type="Pfam" id="PF01048">
    <property type="entry name" value="PNP_UDP_1"/>
    <property type="match status" value="1"/>
</dbReference>
<name>A0A183F8M5_HELPZ</name>
<dbReference type="OrthoDB" id="204058at2759"/>
<proteinExistence type="predicted"/>
<dbReference type="GO" id="GO:0005829">
    <property type="term" value="C:cytosol"/>
    <property type="evidence" value="ECO:0007669"/>
    <property type="project" value="TreeGrafter"/>
</dbReference>
<dbReference type="PANTHER" id="PTHR43691:SF11">
    <property type="entry name" value="FI09636P-RELATED"/>
    <property type="match status" value="1"/>
</dbReference>
<feature type="domain" description="Nucleoside phosphorylase" evidence="1">
    <location>
        <begin position="3"/>
        <end position="86"/>
    </location>
</feature>
<dbReference type="PANTHER" id="PTHR43691">
    <property type="entry name" value="URIDINE PHOSPHORYLASE"/>
    <property type="match status" value="1"/>
</dbReference>
<dbReference type="Gene3D" id="3.40.50.1580">
    <property type="entry name" value="Nucleoside phosphorylase domain"/>
    <property type="match status" value="1"/>
</dbReference>
<dbReference type="InterPro" id="IPR000845">
    <property type="entry name" value="Nucleoside_phosphorylase_d"/>
</dbReference>
<dbReference type="EMBL" id="UZAH01003932">
    <property type="protein sequence ID" value="VDO25891.1"/>
    <property type="molecule type" value="Genomic_DNA"/>
</dbReference>
<evidence type="ECO:0000313" key="4">
    <source>
        <dbReference type="WBParaSite" id="HPBE_0000251701-mRNA-1"/>
    </source>
</evidence>
<gene>
    <name evidence="2" type="ORF">HPBE_LOCUS2518</name>
</gene>
<keyword evidence="3" id="KW-1185">Reference proteome</keyword>
<dbReference type="InterPro" id="IPR035994">
    <property type="entry name" value="Nucleoside_phosphorylase_sf"/>
</dbReference>
<dbReference type="GO" id="GO:0006218">
    <property type="term" value="P:uridine catabolic process"/>
    <property type="evidence" value="ECO:0007669"/>
    <property type="project" value="TreeGrafter"/>
</dbReference>
<organism evidence="3 4">
    <name type="scientific">Heligmosomoides polygyrus</name>
    <name type="common">Parasitic roundworm</name>
    <dbReference type="NCBI Taxonomy" id="6339"/>
    <lineage>
        <taxon>Eukaryota</taxon>
        <taxon>Metazoa</taxon>
        <taxon>Ecdysozoa</taxon>
        <taxon>Nematoda</taxon>
        <taxon>Chromadorea</taxon>
        <taxon>Rhabditida</taxon>
        <taxon>Rhabditina</taxon>
        <taxon>Rhabditomorpha</taxon>
        <taxon>Strongyloidea</taxon>
        <taxon>Heligmosomidae</taxon>
        <taxon>Heligmosomoides</taxon>
    </lineage>
</organism>
<sequence>MRLDGFFCDYKSEEKFDFLRTLYTKGVRNIEMESTCFASMTYRAGVKAAIVCVTLLNRMQGDQVQIEHDKYVEFEERPFRLVTSLIKKQLGLC</sequence>
<dbReference type="WBParaSite" id="HPBE_0000251701-mRNA-1">
    <property type="protein sequence ID" value="HPBE_0000251701-mRNA-1"/>
    <property type="gene ID" value="HPBE_0000251701"/>
</dbReference>
<dbReference type="Proteomes" id="UP000050761">
    <property type="component" value="Unassembled WGS sequence"/>
</dbReference>
<accession>A0A183F8M5</accession>
<evidence type="ECO:0000313" key="2">
    <source>
        <dbReference type="EMBL" id="VDO25891.1"/>
    </source>
</evidence>
<evidence type="ECO:0000259" key="1">
    <source>
        <dbReference type="Pfam" id="PF01048"/>
    </source>
</evidence>
<dbReference type="AlphaFoldDB" id="A0A183F8M5"/>
<dbReference type="SUPFAM" id="SSF53167">
    <property type="entry name" value="Purine and uridine phosphorylases"/>
    <property type="match status" value="1"/>
</dbReference>
<reference evidence="4" key="2">
    <citation type="submission" date="2019-09" db="UniProtKB">
        <authorList>
            <consortium name="WormBaseParasite"/>
        </authorList>
    </citation>
    <scope>IDENTIFICATION</scope>
</reference>
<protein>
    <submittedName>
        <fullName evidence="4">PNP_UDP_1 domain-containing protein</fullName>
    </submittedName>
</protein>